<dbReference type="InterPro" id="IPR001611">
    <property type="entry name" value="Leu-rich_rpt"/>
</dbReference>
<evidence type="ECO:0000256" key="2">
    <source>
        <dbReference type="ARBA" id="ARBA00009592"/>
    </source>
</evidence>
<keyword evidence="11" id="KW-0325">Glycoprotein</keyword>
<evidence type="ECO:0008006" key="18">
    <source>
        <dbReference type="Google" id="ProtNLM"/>
    </source>
</evidence>
<feature type="domain" description="Leucine-rich repeat-containing N-terminal plant-type" evidence="14">
    <location>
        <begin position="45"/>
        <end position="88"/>
    </location>
</feature>
<dbReference type="InterPro" id="IPR046956">
    <property type="entry name" value="RLP23-like"/>
</dbReference>
<sequence>MDPPSTKFFLLLTTAAICSFSVVTTHALDQPPTAADSIVSSCIHREREALLAFKEGITSDPTGLLDSWQRGGDHDQQDCCQWRGIRCSNQTDHVLKLRLRNEHHVYSSYDGTALVGQISRSLLALKHLKYLDLSYNSLEGPTGRIPEFLGSFKNLKYVNLSHIGFLGDVPPQIGNLSRLQYLDLSGTSNTNSSDLSWVTHLSYLEHLDFSGVNLSMVANWPHVVNMVPSLRVLYLSGCELTSANQSLPHLNLSKLLEFDLSENSFDQPIASGWFWNLTSITYIDLSATNLYGRFPDTLEHMTSLQVLDVSACTGMGKGIMIPHLKSLCSLEVLNLDYSLLYGNATELFDNLPRCSPNNLQKLSLSANNIHAMLPSSIGHLTSLVFLDLGKNNITGSVPAEIRNLKGLRILRLSINNLTILPHEIGLLSNLTYLYLDDNNMDGVITEEHFRGLLSLREIDLSFNSLKIKISSKWKPPYRLQFANFEGCQLGPLFPAWLQWLQGIDALVISKTGINDRIPHWFTGAFSNASILRMSNNQLYGGLPENMETMSVERLDLSSNQLTGQVPPFPWNLTYLDISMNHLSGPLPNNFGANLQYFYLLSNRLTGHVSKSICKCEGLISLVLANNKFVGELPGCFGNRMITYLDLSNNSFSGNIPSSLQKCEMLKVLDLTRNMFSGRLPIWIGKLASLKFLRLSHNKFIGNIPSNFTNLGCLQYMDIADNGISGALPRNISNLKALTHTYMSTFSIVMNGGSYDSILFANLKGQLLMYDSIYTIIEMDMKIIDLSLNNLTSEIPEDIATLDGLISLNLSWNHFTGNVPSKLGAMQSLESLDLSRNKLSGQIPASLSNITFLSYLDLSYNNLTGRIPSGSQLDTLYSEYPSMYTGNIGLCGPPLKNDDCPSTDDASKHDHFMTRIEETTGLEFFYIGVGCGFIAGMWVVIVTLLFMKRWRIAYYHPLDGLYMSNIHT</sequence>
<dbReference type="FunFam" id="3.80.10.10:FF:000095">
    <property type="entry name" value="LRR receptor-like serine/threonine-protein kinase GSO1"/>
    <property type="match status" value="1"/>
</dbReference>
<dbReference type="FunFam" id="3.80.10.10:FF:000649">
    <property type="entry name" value="Leucine Rich Repeat family protein"/>
    <property type="match status" value="1"/>
</dbReference>
<keyword evidence="9 12" id="KW-1133">Transmembrane helix</keyword>
<dbReference type="FunFam" id="3.80.10.10:FF:000041">
    <property type="entry name" value="LRR receptor-like serine/threonine-protein kinase ERECTA"/>
    <property type="match status" value="1"/>
</dbReference>
<evidence type="ECO:0000256" key="12">
    <source>
        <dbReference type="SAM" id="Phobius"/>
    </source>
</evidence>
<keyword evidence="7 13" id="KW-0732">Signal</keyword>
<feature type="transmembrane region" description="Helical" evidence="12">
    <location>
        <begin position="923"/>
        <end position="945"/>
    </location>
</feature>
<dbReference type="PRINTS" id="PR00019">
    <property type="entry name" value="LEURICHRPT"/>
</dbReference>
<dbReference type="Pfam" id="PF13855">
    <property type="entry name" value="LRR_8"/>
    <property type="match status" value="2"/>
</dbReference>
<evidence type="ECO:0000256" key="9">
    <source>
        <dbReference type="ARBA" id="ARBA00022989"/>
    </source>
</evidence>
<name>A0ABC9H569_9POAL</name>
<evidence type="ECO:0000256" key="8">
    <source>
        <dbReference type="ARBA" id="ARBA00022737"/>
    </source>
</evidence>
<keyword evidence="6 12" id="KW-0812">Transmembrane</keyword>
<dbReference type="Pfam" id="PF23598">
    <property type="entry name" value="LRR_14"/>
    <property type="match status" value="1"/>
</dbReference>
<evidence type="ECO:0000256" key="7">
    <source>
        <dbReference type="ARBA" id="ARBA00022729"/>
    </source>
</evidence>
<dbReference type="GO" id="GO:0005886">
    <property type="term" value="C:plasma membrane"/>
    <property type="evidence" value="ECO:0007669"/>
    <property type="project" value="UniProtKB-SubCell"/>
</dbReference>
<dbReference type="AlphaFoldDB" id="A0ABC9H569"/>
<gene>
    <name evidence="16" type="ORF">URODEC1_LOCUS121891</name>
</gene>
<dbReference type="GO" id="GO:0009742">
    <property type="term" value="P:brassinosteroid mediated signaling pathway"/>
    <property type="evidence" value="ECO:0007669"/>
    <property type="project" value="UniProtKB-KW"/>
</dbReference>
<evidence type="ECO:0000313" key="16">
    <source>
        <dbReference type="EMBL" id="CAM0148616.1"/>
    </source>
</evidence>
<keyword evidence="10 12" id="KW-0472">Membrane</keyword>
<dbReference type="PANTHER" id="PTHR48063">
    <property type="entry name" value="LRR RECEPTOR-LIKE KINASE"/>
    <property type="match status" value="1"/>
</dbReference>
<evidence type="ECO:0000259" key="14">
    <source>
        <dbReference type="Pfam" id="PF08263"/>
    </source>
</evidence>
<evidence type="ECO:0000256" key="4">
    <source>
        <dbReference type="ARBA" id="ARBA00022614"/>
    </source>
</evidence>
<accession>A0ABC9H569</accession>
<feature type="domain" description="Disease resistance R13L4/SHOC-2-like LRR" evidence="15">
    <location>
        <begin position="358"/>
        <end position="504"/>
    </location>
</feature>
<dbReference type="SMART" id="SM00369">
    <property type="entry name" value="LRR_TYP"/>
    <property type="match status" value="9"/>
</dbReference>
<keyword evidence="3" id="KW-1003">Cell membrane</keyword>
<keyword evidence="4" id="KW-0433">Leucine-rich repeat</keyword>
<evidence type="ECO:0000256" key="11">
    <source>
        <dbReference type="ARBA" id="ARBA00023180"/>
    </source>
</evidence>
<evidence type="ECO:0000256" key="1">
    <source>
        <dbReference type="ARBA" id="ARBA00004251"/>
    </source>
</evidence>
<dbReference type="SUPFAM" id="SSF52058">
    <property type="entry name" value="L domain-like"/>
    <property type="match status" value="3"/>
</dbReference>
<dbReference type="Pfam" id="PF08263">
    <property type="entry name" value="LRRNT_2"/>
    <property type="match status" value="1"/>
</dbReference>
<feature type="chain" id="PRO_5044878689" description="Leucine-rich repeat-containing N-terminal plant-type domain-containing protein" evidence="13">
    <location>
        <begin position="28"/>
        <end position="967"/>
    </location>
</feature>
<dbReference type="PANTHER" id="PTHR48063:SF40">
    <property type="entry name" value="LEUCINE-RICH REPEAT-CONTAINING N-TERMINAL PLANT-TYPE DOMAIN-CONTAINING PROTEIN"/>
    <property type="match status" value="1"/>
</dbReference>
<dbReference type="Pfam" id="PF00560">
    <property type="entry name" value="LRR_1"/>
    <property type="match status" value="6"/>
</dbReference>
<dbReference type="FunFam" id="3.80.10.10:FF:000111">
    <property type="entry name" value="LRR receptor-like serine/threonine-protein kinase ERECTA"/>
    <property type="match status" value="1"/>
</dbReference>
<dbReference type="Gene3D" id="3.80.10.10">
    <property type="entry name" value="Ribonuclease Inhibitor"/>
    <property type="match status" value="5"/>
</dbReference>
<feature type="signal peptide" evidence="13">
    <location>
        <begin position="1"/>
        <end position="27"/>
    </location>
</feature>
<evidence type="ECO:0000256" key="13">
    <source>
        <dbReference type="SAM" id="SignalP"/>
    </source>
</evidence>
<dbReference type="SMART" id="SM00365">
    <property type="entry name" value="LRR_SD22"/>
    <property type="match status" value="5"/>
</dbReference>
<organism evidence="16 17">
    <name type="scientific">Urochloa decumbens</name>
    <dbReference type="NCBI Taxonomy" id="240449"/>
    <lineage>
        <taxon>Eukaryota</taxon>
        <taxon>Viridiplantae</taxon>
        <taxon>Streptophyta</taxon>
        <taxon>Embryophyta</taxon>
        <taxon>Tracheophyta</taxon>
        <taxon>Spermatophyta</taxon>
        <taxon>Magnoliopsida</taxon>
        <taxon>Liliopsida</taxon>
        <taxon>Poales</taxon>
        <taxon>Poaceae</taxon>
        <taxon>PACMAD clade</taxon>
        <taxon>Panicoideae</taxon>
        <taxon>Panicodae</taxon>
        <taxon>Paniceae</taxon>
        <taxon>Melinidinae</taxon>
        <taxon>Urochloa</taxon>
    </lineage>
</organism>
<dbReference type="InterPro" id="IPR032675">
    <property type="entry name" value="LRR_dom_sf"/>
</dbReference>
<comment type="similarity">
    <text evidence="2">Belongs to the RLP family.</text>
</comment>
<reference evidence="16 17" key="1">
    <citation type="submission" date="2024-10" db="EMBL/GenBank/DDBJ databases">
        <authorList>
            <person name="Ryan C."/>
        </authorList>
    </citation>
    <scope>NUCLEOTIDE SEQUENCE [LARGE SCALE GENOMIC DNA]</scope>
</reference>
<comment type="subcellular location">
    <subcellularLocation>
        <location evidence="1">Cell membrane</location>
        <topology evidence="1">Single-pass type I membrane protein</topology>
    </subcellularLocation>
</comment>
<evidence type="ECO:0000256" key="3">
    <source>
        <dbReference type="ARBA" id="ARBA00022475"/>
    </source>
</evidence>
<keyword evidence="5" id="KW-1070">Brassinosteroid signaling pathway</keyword>
<dbReference type="Proteomes" id="UP001497457">
    <property type="component" value="Unassembled WGS sequence"/>
</dbReference>
<dbReference type="InterPro" id="IPR055414">
    <property type="entry name" value="LRR_R13L4/SHOC2-like"/>
</dbReference>
<evidence type="ECO:0000313" key="17">
    <source>
        <dbReference type="Proteomes" id="UP001497457"/>
    </source>
</evidence>
<dbReference type="InterPro" id="IPR013210">
    <property type="entry name" value="LRR_N_plant-typ"/>
</dbReference>
<dbReference type="EMBL" id="CAXIPR030001416">
    <property type="protein sequence ID" value="CAM0148616.1"/>
    <property type="molecule type" value="Genomic_DNA"/>
</dbReference>
<evidence type="ECO:0000256" key="5">
    <source>
        <dbReference type="ARBA" id="ARBA00022626"/>
    </source>
</evidence>
<protein>
    <recommendedName>
        <fullName evidence="18">Leucine-rich repeat-containing N-terminal plant-type domain-containing protein</fullName>
    </recommendedName>
</protein>
<evidence type="ECO:0000256" key="6">
    <source>
        <dbReference type="ARBA" id="ARBA00022692"/>
    </source>
</evidence>
<keyword evidence="17" id="KW-1185">Reference proteome</keyword>
<comment type="caution">
    <text evidence="16">The sequence shown here is derived from an EMBL/GenBank/DDBJ whole genome shotgun (WGS) entry which is preliminary data.</text>
</comment>
<dbReference type="InterPro" id="IPR003591">
    <property type="entry name" value="Leu-rich_rpt_typical-subtyp"/>
</dbReference>
<keyword evidence="8" id="KW-0677">Repeat</keyword>
<evidence type="ECO:0000256" key="10">
    <source>
        <dbReference type="ARBA" id="ARBA00023136"/>
    </source>
</evidence>
<evidence type="ECO:0000259" key="15">
    <source>
        <dbReference type="Pfam" id="PF23598"/>
    </source>
</evidence>
<proteinExistence type="inferred from homology"/>